<evidence type="ECO:0000256" key="7">
    <source>
        <dbReference type="ARBA" id="ARBA00044633"/>
    </source>
</evidence>
<comment type="catalytic activity">
    <reaction evidence="7">
        <text>3-phosphoshikimate + phosphoenolpyruvate = 5-O-(1-carboxyvinyl)-3-phosphoshikimate + phosphate</text>
        <dbReference type="Rhea" id="RHEA:21256"/>
        <dbReference type="ChEBI" id="CHEBI:43474"/>
        <dbReference type="ChEBI" id="CHEBI:57701"/>
        <dbReference type="ChEBI" id="CHEBI:58702"/>
        <dbReference type="ChEBI" id="CHEBI:145989"/>
        <dbReference type="EC" id="2.5.1.19"/>
    </reaction>
    <physiologicalReaction direction="left-to-right" evidence="7">
        <dbReference type="Rhea" id="RHEA:21257"/>
    </physiologicalReaction>
</comment>
<dbReference type="PANTHER" id="PTHR21090:SF5">
    <property type="entry name" value="PENTAFUNCTIONAL AROM POLYPEPTIDE"/>
    <property type="match status" value="1"/>
</dbReference>
<feature type="binding site" evidence="8">
    <location>
        <position position="50"/>
    </location>
    <ligand>
        <name>3-phosphoshikimate</name>
        <dbReference type="ChEBI" id="CHEBI:145989"/>
    </ligand>
</feature>
<evidence type="ECO:0000256" key="3">
    <source>
        <dbReference type="ARBA" id="ARBA00022490"/>
    </source>
</evidence>
<dbReference type="CDD" id="cd01556">
    <property type="entry name" value="EPSP_synthase"/>
    <property type="match status" value="1"/>
</dbReference>
<comment type="caution">
    <text evidence="8">Lacks conserved residue(s) required for the propagation of feature annotation.</text>
</comment>
<feature type="binding site" evidence="8">
    <location>
        <position position="152"/>
    </location>
    <ligand>
        <name>phosphoenolpyruvate</name>
        <dbReference type="ChEBI" id="CHEBI:58702"/>
    </ligand>
</feature>
<dbReference type="EMBL" id="BKAJ01000152">
    <property type="protein sequence ID" value="GEP60176.1"/>
    <property type="molecule type" value="Genomic_DNA"/>
</dbReference>
<dbReference type="Pfam" id="PF00275">
    <property type="entry name" value="EPSP_synthase"/>
    <property type="match status" value="1"/>
</dbReference>
<dbReference type="GO" id="GO:0003866">
    <property type="term" value="F:3-phosphoshikimate 1-carboxyvinyltransferase activity"/>
    <property type="evidence" value="ECO:0007669"/>
    <property type="project" value="UniProtKB-UniRule"/>
</dbReference>
<comment type="function">
    <text evidence="8">Catalyzes the transfer of the enolpyruvyl moiety of phosphoenolpyruvate (PEP) to the 5-hydroxyl of shikimate-3-phosphate (S3P) to produce enolpyruvyl shikimate-3-phosphate and inorganic phosphate.</text>
</comment>
<evidence type="ECO:0000256" key="2">
    <source>
        <dbReference type="ARBA" id="ARBA00009948"/>
    </source>
</evidence>
<evidence type="ECO:0000313" key="11">
    <source>
        <dbReference type="Proteomes" id="UP000321058"/>
    </source>
</evidence>
<feature type="binding site" evidence="8">
    <location>
        <position position="381"/>
    </location>
    <ligand>
        <name>3-phosphoshikimate</name>
        <dbReference type="ChEBI" id="CHEBI:145989"/>
    </ligand>
</feature>
<comment type="subcellular location">
    <subcellularLocation>
        <location evidence="8">Cytoplasm</location>
    </subcellularLocation>
</comment>
<feature type="binding site" evidence="8">
    <location>
        <position position="385"/>
    </location>
    <ligand>
        <name>phosphoenolpyruvate</name>
        <dbReference type="ChEBI" id="CHEBI:58702"/>
    </ligand>
</feature>
<feature type="domain" description="Enolpyruvate transferase" evidence="9">
    <location>
        <begin position="31"/>
        <end position="462"/>
    </location>
</feature>
<dbReference type="InterPro" id="IPR036968">
    <property type="entry name" value="Enolpyruvate_Tfrase_sf"/>
</dbReference>
<dbReference type="GO" id="GO:0008652">
    <property type="term" value="P:amino acid biosynthetic process"/>
    <property type="evidence" value="ECO:0007669"/>
    <property type="project" value="UniProtKB-KW"/>
</dbReference>
<feature type="binding site" evidence="8">
    <location>
        <position position="199"/>
    </location>
    <ligand>
        <name>phosphoenolpyruvate</name>
        <dbReference type="ChEBI" id="CHEBI:58702"/>
    </ligand>
</feature>
<keyword evidence="3 8" id="KW-0963">Cytoplasm</keyword>
<accession>A0A512NMK6</accession>
<keyword evidence="6 8" id="KW-0057">Aromatic amino acid biosynthesis</keyword>
<sequence>MVRDRGVAFLPPFREAVLSLRAHSAKLVARPAGRLQGRVCAPGDKSISHRALMFGALALGETTVRGLLDGEDVLATAAALRALGAEITHVRDGGPLSGDLWRIRGFGVGGGREPADVLELGNSGTSARLLAGILASHPFTSIMTGDASLRRRPMHRVIEPLTRMGGRFEGREGGRLPLAIVGTDEMVPIEYRLPVASAQVKSAILLAGLNTAGETTVVEPEPTRDHTERMLRHFGAEVRVVLAPGELGDGGKRITVVGWPELLGRDIVVPGDPSSAAFAVVAAAIRPGSDVTIENVGVNPLRAGLYQTLRDMGADIAFENEREVGGEPVADLHVKGGVLKGVEVPPERAPSMIDEYPILAIAAACAKGTTRMQGLAELRAKESDRLASVSAGLFANGVKHEMGLADLVVHGTGAPPAGGGLVATHLDHRIAMSFLVLGLAAREPVAIDDGSPIETSFPGFAQLMNGLGARIEAA</sequence>
<feature type="binding site" evidence="8">
    <location>
        <position position="197"/>
    </location>
    <ligand>
        <name>3-phosphoshikimate</name>
        <dbReference type="ChEBI" id="CHEBI:145989"/>
    </ligand>
</feature>
<keyword evidence="11" id="KW-1185">Reference proteome</keyword>
<dbReference type="InterPro" id="IPR013792">
    <property type="entry name" value="RNA3'P_cycl/enolpyr_Trfase_a/b"/>
</dbReference>
<feature type="binding site" evidence="8">
    <location>
        <position position="199"/>
    </location>
    <ligand>
        <name>3-phosphoshikimate</name>
        <dbReference type="ChEBI" id="CHEBI:145989"/>
    </ligand>
</feature>
<feature type="binding site" evidence="8">
    <location>
        <position position="45"/>
    </location>
    <ligand>
        <name>3-phosphoshikimate</name>
        <dbReference type="ChEBI" id="CHEBI:145989"/>
    </ligand>
</feature>
<feature type="binding site" evidence="8">
    <location>
        <position position="354"/>
    </location>
    <ligand>
        <name>3-phosphoshikimate</name>
        <dbReference type="ChEBI" id="CHEBI:145989"/>
    </ligand>
</feature>
<feature type="binding site" evidence="8">
    <location>
        <position position="429"/>
    </location>
    <ligand>
        <name>phosphoenolpyruvate</name>
        <dbReference type="ChEBI" id="CHEBI:58702"/>
    </ligand>
</feature>
<reference evidence="10 11" key="1">
    <citation type="submission" date="2019-07" db="EMBL/GenBank/DDBJ databases">
        <title>Whole genome shotgun sequence of Reyranella soli NBRC 108950.</title>
        <authorList>
            <person name="Hosoyama A."/>
            <person name="Uohara A."/>
            <person name="Ohji S."/>
            <person name="Ichikawa N."/>
        </authorList>
    </citation>
    <scope>NUCLEOTIDE SEQUENCE [LARGE SCALE GENOMIC DNA]</scope>
    <source>
        <strain evidence="10 11">NBRC 108950</strain>
    </source>
</reference>
<evidence type="ECO:0000259" key="9">
    <source>
        <dbReference type="Pfam" id="PF00275"/>
    </source>
</evidence>
<evidence type="ECO:0000256" key="4">
    <source>
        <dbReference type="ARBA" id="ARBA00022605"/>
    </source>
</evidence>
<dbReference type="FunFam" id="3.65.10.10:FF:000005">
    <property type="entry name" value="3-phosphoshikimate 1-carboxyvinyltransferase"/>
    <property type="match status" value="1"/>
</dbReference>
<dbReference type="NCBIfam" id="TIGR01356">
    <property type="entry name" value="aroA"/>
    <property type="match status" value="1"/>
</dbReference>
<dbReference type="PIRSF" id="PIRSF000505">
    <property type="entry name" value="EPSPS"/>
    <property type="match status" value="1"/>
</dbReference>
<proteinExistence type="inferred from homology"/>
<comment type="similarity">
    <text evidence="2 8">Belongs to the EPSP synthase family.</text>
</comment>
<feature type="binding site" evidence="8">
    <location>
        <position position="46"/>
    </location>
    <ligand>
        <name>3-phosphoshikimate</name>
        <dbReference type="ChEBI" id="CHEBI:145989"/>
    </ligand>
</feature>
<organism evidence="10 11">
    <name type="scientific">Reyranella soli</name>
    <dbReference type="NCBI Taxonomy" id="1230389"/>
    <lineage>
        <taxon>Bacteria</taxon>
        <taxon>Pseudomonadati</taxon>
        <taxon>Pseudomonadota</taxon>
        <taxon>Alphaproteobacteria</taxon>
        <taxon>Hyphomicrobiales</taxon>
        <taxon>Reyranellaceae</taxon>
        <taxon>Reyranella</taxon>
    </lineage>
</organism>
<dbReference type="InterPro" id="IPR006264">
    <property type="entry name" value="EPSP_synthase"/>
</dbReference>
<dbReference type="InterPro" id="IPR023193">
    <property type="entry name" value="EPSP_synthase_CS"/>
</dbReference>
<comment type="caution">
    <text evidence="10">The sequence shown here is derived from an EMBL/GenBank/DDBJ whole genome shotgun (WGS) entry which is preliminary data.</text>
</comment>
<evidence type="ECO:0000256" key="1">
    <source>
        <dbReference type="ARBA" id="ARBA00004811"/>
    </source>
</evidence>
<feature type="active site" description="Proton acceptor" evidence="8">
    <location>
        <position position="354"/>
    </location>
</feature>
<name>A0A512NMK6_9HYPH</name>
<dbReference type="OrthoDB" id="9809920at2"/>
<dbReference type="GO" id="GO:0005737">
    <property type="term" value="C:cytoplasm"/>
    <property type="evidence" value="ECO:0007669"/>
    <property type="project" value="UniProtKB-SubCell"/>
</dbReference>
<dbReference type="GO" id="GO:0009423">
    <property type="term" value="P:chorismate biosynthetic process"/>
    <property type="evidence" value="ECO:0007669"/>
    <property type="project" value="UniProtKB-UniRule"/>
</dbReference>
<dbReference type="InterPro" id="IPR001986">
    <property type="entry name" value="Enolpyruvate_Tfrase_dom"/>
</dbReference>
<dbReference type="AlphaFoldDB" id="A0A512NMK6"/>
<evidence type="ECO:0000256" key="8">
    <source>
        <dbReference type="HAMAP-Rule" id="MF_00210"/>
    </source>
</evidence>
<dbReference type="EC" id="2.5.1.19" evidence="8"/>
<evidence type="ECO:0000313" key="10">
    <source>
        <dbReference type="EMBL" id="GEP60176.1"/>
    </source>
</evidence>
<keyword evidence="5 8" id="KW-0808">Transferase</keyword>
<keyword evidence="4 8" id="KW-0028">Amino-acid biosynthesis</keyword>
<comment type="subunit">
    <text evidence="8">Monomer.</text>
</comment>
<dbReference type="GO" id="GO:0009073">
    <property type="term" value="P:aromatic amino acid family biosynthetic process"/>
    <property type="evidence" value="ECO:0007669"/>
    <property type="project" value="UniProtKB-KW"/>
</dbReference>
<evidence type="ECO:0000256" key="5">
    <source>
        <dbReference type="ARBA" id="ARBA00022679"/>
    </source>
</evidence>
<feature type="binding site" evidence="8">
    <location>
        <position position="45"/>
    </location>
    <ligand>
        <name>phosphoenolpyruvate</name>
        <dbReference type="ChEBI" id="CHEBI:58702"/>
    </ligand>
</feature>
<dbReference type="Proteomes" id="UP000321058">
    <property type="component" value="Unassembled WGS sequence"/>
</dbReference>
<protein>
    <recommendedName>
        <fullName evidence="8">3-phosphoshikimate 1-carboxyvinyltransferase</fullName>
        <ecNumber evidence="8">2.5.1.19</ecNumber>
    </recommendedName>
    <alternativeName>
        <fullName evidence="8">5-enolpyruvylshikimate-3-phosphate synthase</fullName>
        <shortName evidence="8">EPSP synthase</shortName>
        <shortName evidence="8">EPSPS</shortName>
    </alternativeName>
</protein>
<gene>
    <name evidence="10" type="primary">aroA_2</name>
    <name evidence="8" type="synonym">aroA</name>
    <name evidence="10" type="ORF">RSO01_73420</name>
</gene>
<dbReference type="PROSITE" id="PS00885">
    <property type="entry name" value="EPSP_SYNTHASE_2"/>
    <property type="match status" value="1"/>
</dbReference>
<dbReference type="UniPathway" id="UPA00053">
    <property type="reaction ID" value="UER00089"/>
</dbReference>
<dbReference type="HAMAP" id="MF_00210">
    <property type="entry name" value="EPSP_synth"/>
    <property type="match status" value="1"/>
</dbReference>
<comment type="pathway">
    <text evidence="1 8">Metabolic intermediate biosynthesis; chorismate biosynthesis; chorismate from D-erythrose 4-phosphate and phosphoenolpyruvate: step 6/7.</text>
</comment>
<dbReference type="PANTHER" id="PTHR21090">
    <property type="entry name" value="AROM/DEHYDROQUINATE SYNTHASE"/>
    <property type="match status" value="1"/>
</dbReference>
<dbReference type="PROSITE" id="PS00104">
    <property type="entry name" value="EPSP_SYNTHASE_1"/>
    <property type="match status" value="1"/>
</dbReference>
<feature type="binding site" evidence="8">
    <location>
        <position position="124"/>
    </location>
    <ligand>
        <name>phosphoenolpyruvate</name>
        <dbReference type="ChEBI" id="CHEBI:58702"/>
    </ligand>
</feature>
<dbReference type="SUPFAM" id="SSF55205">
    <property type="entry name" value="EPT/RTPC-like"/>
    <property type="match status" value="1"/>
</dbReference>
<dbReference type="Gene3D" id="3.65.10.10">
    <property type="entry name" value="Enolpyruvate transferase domain"/>
    <property type="match status" value="2"/>
</dbReference>
<evidence type="ECO:0000256" key="6">
    <source>
        <dbReference type="ARBA" id="ARBA00023141"/>
    </source>
</evidence>